<feature type="transmembrane region" description="Helical" evidence="1">
    <location>
        <begin position="67"/>
        <end position="86"/>
    </location>
</feature>
<name>A0A840RHI7_9NEIS</name>
<evidence type="ECO:0000256" key="1">
    <source>
        <dbReference type="SAM" id="Phobius"/>
    </source>
</evidence>
<dbReference type="EMBL" id="JACHHN010000004">
    <property type="protein sequence ID" value="MBB5191671.1"/>
    <property type="molecule type" value="Genomic_DNA"/>
</dbReference>
<feature type="transmembrane region" description="Helical" evidence="1">
    <location>
        <begin position="12"/>
        <end position="32"/>
    </location>
</feature>
<dbReference type="RefSeq" id="WP_184100913.1">
    <property type="nucleotide sequence ID" value="NZ_JACHHN010000004.1"/>
</dbReference>
<feature type="transmembrane region" description="Helical" evidence="1">
    <location>
        <begin position="98"/>
        <end position="117"/>
    </location>
</feature>
<keyword evidence="1" id="KW-0472">Membrane</keyword>
<proteinExistence type="predicted"/>
<keyword evidence="3" id="KW-1185">Reference proteome</keyword>
<evidence type="ECO:0000313" key="3">
    <source>
        <dbReference type="Proteomes" id="UP000543030"/>
    </source>
</evidence>
<dbReference type="AlphaFoldDB" id="A0A840RHI7"/>
<comment type="caution">
    <text evidence="2">The sequence shown here is derived from an EMBL/GenBank/DDBJ whole genome shotgun (WGS) entry which is preliminary data.</text>
</comment>
<sequence>METKLQDGLYQGVLAMLGGVFFLSFAFWLMVVCRVDMPLVLAALGTCTIGIMILVMGWLAAVDTFPFLLAALSIICGALFPVFSLLLQRHGFGAEASFGVSASWPLILLIPLLGMTLRDFWLGAVPMRKTARPRVMPAASSGWSVSI</sequence>
<accession>A0A840RHI7</accession>
<gene>
    <name evidence="2" type="ORF">HNQ50_002401</name>
</gene>
<evidence type="ECO:0000313" key="2">
    <source>
        <dbReference type="EMBL" id="MBB5191671.1"/>
    </source>
</evidence>
<feature type="transmembrane region" description="Helical" evidence="1">
    <location>
        <begin position="39"/>
        <end position="61"/>
    </location>
</feature>
<reference evidence="2 3" key="1">
    <citation type="submission" date="2020-08" db="EMBL/GenBank/DDBJ databases">
        <title>Genomic Encyclopedia of Type Strains, Phase IV (KMG-IV): sequencing the most valuable type-strain genomes for metagenomic binning, comparative biology and taxonomic classification.</title>
        <authorList>
            <person name="Goeker M."/>
        </authorList>
    </citation>
    <scope>NUCLEOTIDE SEQUENCE [LARGE SCALE GENOMIC DNA]</scope>
    <source>
        <strain evidence="2 3">DSM 18233</strain>
    </source>
</reference>
<dbReference type="Proteomes" id="UP000543030">
    <property type="component" value="Unassembled WGS sequence"/>
</dbReference>
<organism evidence="2 3">
    <name type="scientific">Silvimonas terrae</name>
    <dbReference type="NCBI Taxonomy" id="300266"/>
    <lineage>
        <taxon>Bacteria</taxon>
        <taxon>Pseudomonadati</taxon>
        <taxon>Pseudomonadota</taxon>
        <taxon>Betaproteobacteria</taxon>
        <taxon>Neisseriales</taxon>
        <taxon>Chitinibacteraceae</taxon>
        <taxon>Silvimonas</taxon>
    </lineage>
</organism>
<keyword evidence="1" id="KW-1133">Transmembrane helix</keyword>
<protein>
    <submittedName>
        <fullName evidence="2">Uncharacterized protein</fullName>
    </submittedName>
</protein>
<keyword evidence="1" id="KW-0812">Transmembrane</keyword>